<dbReference type="EMBL" id="JAIWYP010000006">
    <property type="protein sequence ID" value="KAH3809414.1"/>
    <property type="molecule type" value="Genomic_DNA"/>
</dbReference>
<dbReference type="AlphaFoldDB" id="A0A9D4G5D2"/>
<sequence>MIINRAHRLGTFKLGNRSDIPIIACFMNYNDAEYILSDAKTLKSFPGYSIDRVVSREISEARKRVWPLYYDTKKANPDESVRIVYPANLICEKKDSCKRRVSGMESNSITNKTS</sequence>
<name>A0A9D4G5D2_DREPO</name>
<accession>A0A9D4G5D2</accession>
<comment type="caution">
    <text evidence="1">The sequence shown here is derived from an EMBL/GenBank/DDBJ whole genome shotgun (WGS) entry which is preliminary data.</text>
</comment>
<evidence type="ECO:0000313" key="2">
    <source>
        <dbReference type="Proteomes" id="UP000828390"/>
    </source>
</evidence>
<evidence type="ECO:0000313" key="1">
    <source>
        <dbReference type="EMBL" id="KAH3809414.1"/>
    </source>
</evidence>
<protein>
    <submittedName>
        <fullName evidence="1">Uncharacterized protein</fullName>
    </submittedName>
</protein>
<gene>
    <name evidence="1" type="ORF">DPMN_137782</name>
</gene>
<reference evidence="1" key="1">
    <citation type="journal article" date="2019" name="bioRxiv">
        <title>The Genome of the Zebra Mussel, Dreissena polymorpha: A Resource for Invasive Species Research.</title>
        <authorList>
            <person name="McCartney M.A."/>
            <person name="Auch B."/>
            <person name="Kono T."/>
            <person name="Mallez S."/>
            <person name="Zhang Y."/>
            <person name="Obille A."/>
            <person name="Becker A."/>
            <person name="Abrahante J.E."/>
            <person name="Garbe J."/>
            <person name="Badalamenti J.P."/>
            <person name="Herman A."/>
            <person name="Mangelson H."/>
            <person name="Liachko I."/>
            <person name="Sullivan S."/>
            <person name="Sone E.D."/>
            <person name="Koren S."/>
            <person name="Silverstein K.A.T."/>
            <person name="Beckman K.B."/>
            <person name="Gohl D.M."/>
        </authorList>
    </citation>
    <scope>NUCLEOTIDE SEQUENCE</scope>
    <source>
        <strain evidence="1">Duluth1</strain>
        <tissue evidence="1">Whole animal</tissue>
    </source>
</reference>
<reference evidence="1" key="2">
    <citation type="submission" date="2020-11" db="EMBL/GenBank/DDBJ databases">
        <authorList>
            <person name="McCartney M.A."/>
            <person name="Auch B."/>
            <person name="Kono T."/>
            <person name="Mallez S."/>
            <person name="Becker A."/>
            <person name="Gohl D.M."/>
            <person name="Silverstein K.A.T."/>
            <person name="Koren S."/>
            <person name="Bechman K.B."/>
            <person name="Herman A."/>
            <person name="Abrahante J.E."/>
            <person name="Garbe J."/>
        </authorList>
    </citation>
    <scope>NUCLEOTIDE SEQUENCE</scope>
    <source>
        <strain evidence="1">Duluth1</strain>
        <tissue evidence="1">Whole animal</tissue>
    </source>
</reference>
<proteinExistence type="predicted"/>
<organism evidence="1 2">
    <name type="scientific">Dreissena polymorpha</name>
    <name type="common">Zebra mussel</name>
    <name type="synonym">Mytilus polymorpha</name>
    <dbReference type="NCBI Taxonomy" id="45954"/>
    <lineage>
        <taxon>Eukaryota</taxon>
        <taxon>Metazoa</taxon>
        <taxon>Spiralia</taxon>
        <taxon>Lophotrochozoa</taxon>
        <taxon>Mollusca</taxon>
        <taxon>Bivalvia</taxon>
        <taxon>Autobranchia</taxon>
        <taxon>Heteroconchia</taxon>
        <taxon>Euheterodonta</taxon>
        <taxon>Imparidentia</taxon>
        <taxon>Neoheterodontei</taxon>
        <taxon>Myida</taxon>
        <taxon>Dreissenoidea</taxon>
        <taxon>Dreissenidae</taxon>
        <taxon>Dreissena</taxon>
    </lineage>
</organism>
<keyword evidence="2" id="KW-1185">Reference proteome</keyword>
<dbReference type="Proteomes" id="UP000828390">
    <property type="component" value="Unassembled WGS sequence"/>
</dbReference>